<name>A0A392T221_9FABA</name>
<dbReference type="Proteomes" id="UP000265520">
    <property type="component" value="Unassembled WGS sequence"/>
</dbReference>
<keyword evidence="2" id="KW-1185">Reference proteome</keyword>
<accession>A0A392T221</accession>
<feature type="non-terminal residue" evidence="1">
    <location>
        <position position="1"/>
    </location>
</feature>
<proteinExistence type="predicted"/>
<evidence type="ECO:0000313" key="1">
    <source>
        <dbReference type="EMBL" id="MCI54365.1"/>
    </source>
</evidence>
<organism evidence="1 2">
    <name type="scientific">Trifolium medium</name>
    <dbReference type="NCBI Taxonomy" id="97028"/>
    <lineage>
        <taxon>Eukaryota</taxon>
        <taxon>Viridiplantae</taxon>
        <taxon>Streptophyta</taxon>
        <taxon>Embryophyta</taxon>
        <taxon>Tracheophyta</taxon>
        <taxon>Spermatophyta</taxon>
        <taxon>Magnoliopsida</taxon>
        <taxon>eudicotyledons</taxon>
        <taxon>Gunneridae</taxon>
        <taxon>Pentapetalae</taxon>
        <taxon>rosids</taxon>
        <taxon>fabids</taxon>
        <taxon>Fabales</taxon>
        <taxon>Fabaceae</taxon>
        <taxon>Papilionoideae</taxon>
        <taxon>50 kb inversion clade</taxon>
        <taxon>NPAAA clade</taxon>
        <taxon>Hologalegina</taxon>
        <taxon>IRL clade</taxon>
        <taxon>Trifolieae</taxon>
        <taxon>Trifolium</taxon>
    </lineage>
</organism>
<protein>
    <submittedName>
        <fullName evidence="1">Uncharacterized protein</fullName>
    </submittedName>
</protein>
<dbReference type="AlphaFoldDB" id="A0A392T221"/>
<comment type="caution">
    <text evidence="1">The sequence shown here is derived from an EMBL/GenBank/DDBJ whole genome shotgun (WGS) entry which is preliminary data.</text>
</comment>
<reference evidence="1 2" key="1">
    <citation type="journal article" date="2018" name="Front. Plant Sci.">
        <title>Red Clover (Trifolium pratense) and Zigzag Clover (T. medium) - A Picture of Genomic Similarities and Differences.</title>
        <authorList>
            <person name="Dluhosova J."/>
            <person name="Istvanek J."/>
            <person name="Nedelnik J."/>
            <person name="Repkova J."/>
        </authorList>
    </citation>
    <scope>NUCLEOTIDE SEQUENCE [LARGE SCALE GENOMIC DNA]</scope>
    <source>
        <strain evidence="2">cv. 10/8</strain>
        <tissue evidence="1">Leaf</tissue>
    </source>
</reference>
<evidence type="ECO:0000313" key="2">
    <source>
        <dbReference type="Proteomes" id="UP000265520"/>
    </source>
</evidence>
<sequence>SWARGAPMSRSTACCAKRRLMGAGRAYELDRFDFADFF</sequence>
<dbReference type="EMBL" id="LXQA010478107">
    <property type="protein sequence ID" value="MCI54365.1"/>
    <property type="molecule type" value="Genomic_DNA"/>
</dbReference>